<evidence type="ECO:0000313" key="2">
    <source>
        <dbReference type="EMBL" id="XBM02267.1"/>
    </source>
</evidence>
<sequence length="170" mass="18066">MTISYTTHLICAPDLPEAAEVLVFHVKPGQFVGSDTLLMTLLAADQEWPVHAPDDGQIGSLMVEHGDFVNSNDLLLLMEIAEKPSAFALLDFDAEDTSAAHTIVAAPPPITEPVPAAGQLAVSSAAATLAARLGVDLNRLSTETLIDEDAVLEFARQELLTLGKIRKLLA</sequence>
<dbReference type="InterPro" id="IPR000089">
    <property type="entry name" value="Biotin_lipoyl"/>
</dbReference>
<dbReference type="SUPFAM" id="SSF51230">
    <property type="entry name" value="Single hybrid motif"/>
    <property type="match status" value="1"/>
</dbReference>
<gene>
    <name evidence="2" type="ORF">ABHF33_08375</name>
</gene>
<name>A0AAU7FCI7_9NEIS</name>
<dbReference type="AlphaFoldDB" id="A0AAU7FCI7"/>
<evidence type="ECO:0000259" key="1">
    <source>
        <dbReference type="Pfam" id="PF00364"/>
    </source>
</evidence>
<accession>A0AAU7FCI7</accession>
<proteinExistence type="predicted"/>
<dbReference type="EMBL" id="CP157355">
    <property type="protein sequence ID" value="XBM02267.1"/>
    <property type="molecule type" value="Genomic_DNA"/>
</dbReference>
<dbReference type="KEGG" id="cmav:ABHF33_08375"/>
<feature type="domain" description="Lipoyl-binding" evidence="1">
    <location>
        <begin position="15"/>
        <end position="76"/>
    </location>
</feature>
<dbReference type="RefSeq" id="WP_348946541.1">
    <property type="nucleotide sequence ID" value="NZ_CP157355.1"/>
</dbReference>
<dbReference type="Gene3D" id="2.40.50.100">
    <property type="match status" value="1"/>
</dbReference>
<dbReference type="Pfam" id="PF00364">
    <property type="entry name" value="Biotin_lipoyl"/>
    <property type="match status" value="1"/>
</dbReference>
<protein>
    <submittedName>
        <fullName evidence="2">Biotin/lipoyl-containing protein</fullName>
    </submittedName>
</protein>
<dbReference type="InterPro" id="IPR011053">
    <property type="entry name" value="Single_hybrid_motif"/>
</dbReference>
<organism evidence="2">
    <name type="scientific">Chitinibacter mangrovi</name>
    <dbReference type="NCBI Taxonomy" id="3153927"/>
    <lineage>
        <taxon>Bacteria</taxon>
        <taxon>Pseudomonadati</taxon>
        <taxon>Pseudomonadota</taxon>
        <taxon>Betaproteobacteria</taxon>
        <taxon>Neisseriales</taxon>
        <taxon>Chitinibacteraceae</taxon>
        <taxon>Chitinibacter</taxon>
    </lineage>
</organism>
<reference evidence="2" key="1">
    <citation type="submission" date="2024-05" db="EMBL/GenBank/DDBJ databases">
        <authorList>
            <person name="Yang L."/>
            <person name="Pan L."/>
        </authorList>
    </citation>
    <scope>NUCLEOTIDE SEQUENCE</scope>
    <source>
        <strain evidence="2">FCG-7</strain>
    </source>
</reference>